<evidence type="ECO:0000313" key="10">
    <source>
        <dbReference type="EMBL" id="RGQ05529.1"/>
    </source>
</evidence>
<keyword evidence="6 8" id="KW-1133">Transmembrane helix</keyword>
<evidence type="ECO:0000256" key="3">
    <source>
        <dbReference type="ARBA" id="ARBA00022448"/>
    </source>
</evidence>
<protein>
    <recommendedName>
        <fullName evidence="8">Transport permease protein</fullName>
    </recommendedName>
</protein>
<keyword evidence="4 8" id="KW-1003">Cell membrane</keyword>
<comment type="similarity">
    <text evidence="2 8">Belongs to the ABC-2 integral membrane protein family.</text>
</comment>
<dbReference type="InterPro" id="IPR047817">
    <property type="entry name" value="ABC2_TM_bact-type"/>
</dbReference>
<evidence type="ECO:0000256" key="1">
    <source>
        <dbReference type="ARBA" id="ARBA00004651"/>
    </source>
</evidence>
<name>A0A411ZS08_9FIRM</name>
<dbReference type="GO" id="GO:0043190">
    <property type="term" value="C:ATP-binding cassette (ABC) transporter complex"/>
    <property type="evidence" value="ECO:0007669"/>
    <property type="project" value="InterPro"/>
</dbReference>
<feature type="transmembrane region" description="Helical" evidence="8">
    <location>
        <begin position="179"/>
        <end position="202"/>
    </location>
</feature>
<dbReference type="PROSITE" id="PS51012">
    <property type="entry name" value="ABC_TM2"/>
    <property type="match status" value="1"/>
</dbReference>
<keyword evidence="3 8" id="KW-0813">Transport</keyword>
<dbReference type="Gene3D" id="3.40.1710.10">
    <property type="entry name" value="abc type-2 transporter like domain"/>
    <property type="match status" value="1"/>
</dbReference>
<proteinExistence type="inferred from homology"/>
<dbReference type="Proteomes" id="UP000284662">
    <property type="component" value="Unassembled WGS sequence"/>
</dbReference>
<dbReference type="InterPro" id="IPR051449">
    <property type="entry name" value="ABC-2_transporter_component"/>
</dbReference>
<dbReference type="GO" id="GO:0140359">
    <property type="term" value="F:ABC-type transporter activity"/>
    <property type="evidence" value="ECO:0007669"/>
    <property type="project" value="InterPro"/>
</dbReference>
<evidence type="ECO:0000256" key="8">
    <source>
        <dbReference type="RuleBase" id="RU361157"/>
    </source>
</evidence>
<evidence type="ECO:0000259" key="9">
    <source>
        <dbReference type="PROSITE" id="PS51012"/>
    </source>
</evidence>
<evidence type="ECO:0000256" key="4">
    <source>
        <dbReference type="ARBA" id="ARBA00022475"/>
    </source>
</evidence>
<keyword evidence="7 8" id="KW-0472">Membrane</keyword>
<dbReference type="PRINTS" id="PR00164">
    <property type="entry name" value="ABC2TRNSPORT"/>
</dbReference>
<sequence>MHRIYAILYKEFKQMRRDTTMLRLLILLPIIQILIFGLAINTEVKHIPTVVFDQCRQQESRELIDVLVATDYYDVIYYARSIKEVNEKINSGEAIVGIIFPPDMVKKFKHGDNVPIQLIVDASDNMSASSAINVAQLAINKKVEQVQLSSLSYNQNLVVGKYDLRIRAWYNPDFISANYIIPSIIGIVLMMTLIMVASISIVREKEEGTLEQLLISPLKPIELIIGKIVPYICVGYIQMIIAICVGYFGFNIPIKGSLILFILLTTIFMLAILSLGILISTVAQNQMQAMQLSFFVLLPSILLSGFMFPRVAMPDFFYYISMILPMTHYVEISRGIFLKGIGLEYLYQPTLFLIFFTIIVLSLSIWRFKKIYLR</sequence>
<feature type="domain" description="ABC transmembrane type-2" evidence="9">
    <location>
        <begin position="146"/>
        <end position="371"/>
    </location>
</feature>
<organism evidence="10 11">
    <name type="scientific">Megamonas rupellensis</name>
    <dbReference type="NCBI Taxonomy" id="491921"/>
    <lineage>
        <taxon>Bacteria</taxon>
        <taxon>Bacillati</taxon>
        <taxon>Bacillota</taxon>
        <taxon>Negativicutes</taxon>
        <taxon>Selenomonadales</taxon>
        <taxon>Selenomonadaceae</taxon>
        <taxon>Megamonas</taxon>
    </lineage>
</organism>
<reference evidence="10 11" key="1">
    <citation type="submission" date="2018-08" db="EMBL/GenBank/DDBJ databases">
        <title>A genome reference for cultivated species of the human gut microbiota.</title>
        <authorList>
            <person name="Zou Y."/>
            <person name="Xue W."/>
            <person name="Luo G."/>
        </authorList>
    </citation>
    <scope>NUCLEOTIDE SEQUENCE [LARGE SCALE GENOMIC DNA]</scope>
    <source>
        <strain evidence="10 11">AF29-2</strain>
    </source>
</reference>
<dbReference type="PANTHER" id="PTHR30294:SF29">
    <property type="entry name" value="MULTIDRUG ABC TRANSPORTER PERMEASE YBHS-RELATED"/>
    <property type="match status" value="1"/>
</dbReference>
<keyword evidence="5 8" id="KW-0812">Transmembrane</keyword>
<dbReference type="InterPro" id="IPR000412">
    <property type="entry name" value="ABC_2_transport"/>
</dbReference>
<evidence type="ECO:0000256" key="6">
    <source>
        <dbReference type="ARBA" id="ARBA00022989"/>
    </source>
</evidence>
<evidence type="ECO:0000256" key="2">
    <source>
        <dbReference type="ARBA" id="ARBA00007783"/>
    </source>
</evidence>
<dbReference type="InterPro" id="IPR013525">
    <property type="entry name" value="ABC2_TM"/>
</dbReference>
<dbReference type="PANTHER" id="PTHR30294">
    <property type="entry name" value="MEMBRANE COMPONENT OF ABC TRANSPORTER YHHJ-RELATED"/>
    <property type="match status" value="1"/>
</dbReference>
<accession>A0A411ZS08</accession>
<dbReference type="AlphaFoldDB" id="A0A411ZS08"/>
<feature type="transmembrane region" description="Helical" evidence="8">
    <location>
        <begin position="345"/>
        <end position="366"/>
    </location>
</feature>
<evidence type="ECO:0000256" key="5">
    <source>
        <dbReference type="ARBA" id="ARBA00022692"/>
    </source>
</evidence>
<feature type="transmembrane region" description="Helical" evidence="8">
    <location>
        <begin position="21"/>
        <end position="40"/>
    </location>
</feature>
<feature type="transmembrane region" description="Helical" evidence="8">
    <location>
        <begin position="223"/>
        <end position="250"/>
    </location>
</feature>
<evidence type="ECO:0000313" key="11">
    <source>
        <dbReference type="Proteomes" id="UP000284662"/>
    </source>
</evidence>
<comment type="subcellular location">
    <subcellularLocation>
        <location evidence="1 8">Cell membrane</location>
        <topology evidence="1 8">Multi-pass membrane protein</topology>
    </subcellularLocation>
</comment>
<evidence type="ECO:0000256" key="7">
    <source>
        <dbReference type="ARBA" id="ARBA00023136"/>
    </source>
</evidence>
<gene>
    <name evidence="10" type="ORF">DWZ11_06170</name>
</gene>
<dbReference type="EMBL" id="QRST01000009">
    <property type="protein sequence ID" value="RGQ05529.1"/>
    <property type="molecule type" value="Genomic_DNA"/>
</dbReference>
<feature type="transmembrane region" description="Helical" evidence="8">
    <location>
        <begin position="256"/>
        <end position="280"/>
    </location>
</feature>
<comment type="caution">
    <text evidence="10">The sequence shown here is derived from an EMBL/GenBank/DDBJ whole genome shotgun (WGS) entry which is preliminary data.</text>
</comment>
<dbReference type="Pfam" id="PF12698">
    <property type="entry name" value="ABC2_membrane_3"/>
    <property type="match status" value="1"/>
</dbReference>
<feature type="transmembrane region" description="Helical" evidence="8">
    <location>
        <begin position="292"/>
        <end position="312"/>
    </location>
</feature>